<keyword evidence="3" id="KW-1185">Reference proteome</keyword>
<dbReference type="Proteomes" id="UP001418222">
    <property type="component" value="Unassembled WGS sequence"/>
</dbReference>
<name>A0AAP0B8D3_9ASPA</name>
<comment type="caution">
    <text evidence="2">The sequence shown here is derived from an EMBL/GenBank/DDBJ whole genome shotgun (WGS) entry which is preliminary data.</text>
</comment>
<proteinExistence type="predicted"/>
<keyword evidence="1" id="KW-1133">Transmembrane helix</keyword>
<evidence type="ECO:0000256" key="1">
    <source>
        <dbReference type="SAM" id="Phobius"/>
    </source>
</evidence>
<dbReference type="PANTHER" id="PTHR35830">
    <property type="entry name" value="OS05G0299200 PROTEIN"/>
    <property type="match status" value="1"/>
</dbReference>
<dbReference type="PANTHER" id="PTHR35830:SF1">
    <property type="entry name" value="OS05G0299200 PROTEIN"/>
    <property type="match status" value="1"/>
</dbReference>
<keyword evidence="1" id="KW-0472">Membrane</keyword>
<protein>
    <submittedName>
        <fullName evidence="2">Uncharacterized protein</fullName>
    </submittedName>
</protein>
<sequence>MNAGSFGAASSVVFSLFRFRRSRNSTSLCPSPVKALSIPLSFHISSSLFGRPGGRPPPPDQRSRRKNIYKDRNIEFSVDLDDISTSAVDSIKRCFRTSEDTINRFFSAGTAAYDDLTTSFRIERGSRIVFSCRRSSLQFFANLFFWSFAIVLAFMFAMWSFRRRWGFGGWTVIRRDRSLGGREVVVGRKKTMRKPERWGFKGLVNPLSTVAEEVKTNDTLMRKQNNERGNLPKWWPDPISSPAILFAKEEGQREANKLVKAIMDNRLSGMDYKDDDFIQLRQICRSSGARVAFETANARDSFFRATISFVFSICSRVRPPGTAVWIDGEEANRFICGLAYNIELDNLRAARLVCAAVAAYTRSCFLQSWAFEVQGRRMEALEELLNLSQIYHIFPLEENSAELEMVASVLKTSLGVDQRAHLLTLFAGVCSADTRRIAAEALGLASNASV</sequence>
<evidence type="ECO:0000313" key="3">
    <source>
        <dbReference type="Proteomes" id="UP001418222"/>
    </source>
</evidence>
<gene>
    <name evidence="2" type="ORF">KSP39_PZI015979</name>
</gene>
<keyword evidence="1" id="KW-0812">Transmembrane</keyword>
<evidence type="ECO:0000313" key="2">
    <source>
        <dbReference type="EMBL" id="KAK8933344.1"/>
    </source>
</evidence>
<organism evidence="2 3">
    <name type="scientific">Platanthera zijinensis</name>
    <dbReference type="NCBI Taxonomy" id="2320716"/>
    <lineage>
        <taxon>Eukaryota</taxon>
        <taxon>Viridiplantae</taxon>
        <taxon>Streptophyta</taxon>
        <taxon>Embryophyta</taxon>
        <taxon>Tracheophyta</taxon>
        <taxon>Spermatophyta</taxon>
        <taxon>Magnoliopsida</taxon>
        <taxon>Liliopsida</taxon>
        <taxon>Asparagales</taxon>
        <taxon>Orchidaceae</taxon>
        <taxon>Orchidoideae</taxon>
        <taxon>Orchideae</taxon>
        <taxon>Orchidinae</taxon>
        <taxon>Platanthera</taxon>
    </lineage>
</organism>
<dbReference type="AlphaFoldDB" id="A0AAP0B8D3"/>
<reference evidence="2 3" key="1">
    <citation type="journal article" date="2022" name="Nat. Plants">
        <title>Genomes of leafy and leafless Platanthera orchids illuminate the evolution of mycoheterotrophy.</title>
        <authorList>
            <person name="Li M.H."/>
            <person name="Liu K.W."/>
            <person name="Li Z."/>
            <person name="Lu H.C."/>
            <person name="Ye Q.L."/>
            <person name="Zhang D."/>
            <person name="Wang J.Y."/>
            <person name="Li Y.F."/>
            <person name="Zhong Z.M."/>
            <person name="Liu X."/>
            <person name="Yu X."/>
            <person name="Liu D.K."/>
            <person name="Tu X.D."/>
            <person name="Liu B."/>
            <person name="Hao Y."/>
            <person name="Liao X.Y."/>
            <person name="Jiang Y.T."/>
            <person name="Sun W.H."/>
            <person name="Chen J."/>
            <person name="Chen Y.Q."/>
            <person name="Ai Y."/>
            <person name="Zhai J.W."/>
            <person name="Wu S.S."/>
            <person name="Zhou Z."/>
            <person name="Hsiao Y.Y."/>
            <person name="Wu W.L."/>
            <person name="Chen Y.Y."/>
            <person name="Lin Y.F."/>
            <person name="Hsu J.L."/>
            <person name="Li C.Y."/>
            <person name="Wang Z.W."/>
            <person name="Zhao X."/>
            <person name="Zhong W.Y."/>
            <person name="Ma X.K."/>
            <person name="Ma L."/>
            <person name="Huang J."/>
            <person name="Chen G.Z."/>
            <person name="Huang M.Z."/>
            <person name="Huang L."/>
            <person name="Peng D.H."/>
            <person name="Luo Y.B."/>
            <person name="Zou S.Q."/>
            <person name="Chen S.P."/>
            <person name="Lan S."/>
            <person name="Tsai W.C."/>
            <person name="Van de Peer Y."/>
            <person name="Liu Z.J."/>
        </authorList>
    </citation>
    <scope>NUCLEOTIDE SEQUENCE [LARGE SCALE GENOMIC DNA]</scope>
    <source>
        <strain evidence="2">Lor287</strain>
    </source>
</reference>
<dbReference type="EMBL" id="JBBWWQ010000013">
    <property type="protein sequence ID" value="KAK8933344.1"/>
    <property type="molecule type" value="Genomic_DNA"/>
</dbReference>
<feature type="transmembrane region" description="Helical" evidence="1">
    <location>
        <begin position="139"/>
        <end position="161"/>
    </location>
</feature>
<accession>A0AAP0B8D3</accession>